<sequence>MLFNKVNVAKGIKMSRVEEAKSVWGVEIHKDHNGVSATHNQWIDTDNGHEDLDHGHFYDIQIGNRIVSVDFQHGPVKEHGVNGLTSEALLSVLIHRTKILNERFPCDENKRAITYMENALALFEQRTKDRLARGVEGQNKI</sequence>
<dbReference type="Pfam" id="PF24729">
    <property type="entry name" value="Acb2_Tad1_hairpin"/>
    <property type="match status" value="1"/>
</dbReference>
<feature type="domain" description="Acb2/Tad1 hairpin" evidence="2">
    <location>
        <begin position="69"/>
        <end position="126"/>
    </location>
</feature>
<evidence type="ECO:0000256" key="1">
    <source>
        <dbReference type="ARBA" id="ARBA00022741"/>
    </source>
</evidence>
<reference evidence="3 4" key="1">
    <citation type="submission" date="2014-04" db="EMBL/GenBank/DDBJ databases">
        <title>Comparative genomics and transcriptomics to identify genetic mechanisms underlying the emergence of carbapenem resistant Acinetobacter baumannii (CRAb).</title>
        <authorList>
            <person name="Harris A.D."/>
            <person name="Johnson K.J."/>
            <person name="George J."/>
            <person name="Nadendla S."/>
            <person name="Daugherty S.C."/>
            <person name="Parankush S."/>
            <person name="Sadzewicz L."/>
            <person name="Tallon L."/>
            <person name="Sengamalay N."/>
            <person name="Hazen T.H."/>
            <person name="Rasko D.A."/>
        </authorList>
    </citation>
    <scope>NUCLEOTIDE SEQUENCE [LARGE SCALE GENOMIC DNA]</scope>
    <source>
        <strain evidence="3 4">21072</strain>
    </source>
</reference>
<accession>A0A062IP74</accession>
<keyword evidence="1" id="KW-0547">Nucleotide-binding</keyword>
<evidence type="ECO:0000259" key="2">
    <source>
        <dbReference type="Pfam" id="PF24729"/>
    </source>
</evidence>
<organism evidence="3 4">
    <name type="scientific">Acinetobacter baumannii 21072</name>
    <dbReference type="NCBI Taxonomy" id="1310697"/>
    <lineage>
        <taxon>Bacteria</taxon>
        <taxon>Pseudomonadati</taxon>
        <taxon>Pseudomonadota</taxon>
        <taxon>Gammaproteobacteria</taxon>
        <taxon>Moraxellales</taxon>
        <taxon>Moraxellaceae</taxon>
        <taxon>Acinetobacter</taxon>
        <taxon>Acinetobacter calcoaceticus/baumannii complex</taxon>
    </lineage>
</organism>
<dbReference type="PATRIC" id="fig|1310697.3.peg.195"/>
<evidence type="ECO:0000313" key="3">
    <source>
        <dbReference type="EMBL" id="KCY22989.1"/>
    </source>
</evidence>
<comment type="caution">
    <text evidence="3">The sequence shown here is derived from an EMBL/GenBank/DDBJ whole genome shotgun (WGS) entry which is preliminary data.</text>
</comment>
<dbReference type="EMBL" id="JMOD01000002">
    <property type="protein sequence ID" value="KCY22989.1"/>
    <property type="molecule type" value="Genomic_DNA"/>
</dbReference>
<dbReference type="Proteomes" id="UP000027327">
    <property type="component" value="Unassembled WGS sequence"/>
</dbReference>
<dbReference type="AlphaFoldDB" id="A0A062IP74"/>
<name>A0A062IP74_ACIBA</name>
<evidence type="ECO:0000313" key="4">
    <source>
        <dbReference type="Proteomes" id="UP000027327"/>
    </source>
</evidence>
<gene>
    <name evidence="3" type="ORF">J596_0208</name>
</gene>
<dbReference type="InterPro" id="IPR056098">
    <property type="entry name" value="Acb2/Tad1_hairpin"/>
</dbReference>
<protein>
    <recommendedName>
        <fullName evidence="2">Acb2/Tad1 hairpin domain-containing protein</fullName>
    </recommendedName>
</protein>
<proteinExistence type="predicted"/>